<dbReference type="HAMAP" id="MF_00286">
    <property type="entry name" value="DsbB"/>
    <property type="match status" value="1"/>
</dbReference>
<dbReference type="RefSeq" id="WP_239688858.1">
    <property type="nucleotide sequence ID" value="NZ_LNQU01000245.1"/>
</dbReference>
<gene>
    <name evidence="14" type="primary">dsbB</name>
    <name evidence="16" type="ORF">DFR38_102192</name>
</gene>
<evidence type="ECO:0000256" key="4">
    <source>
        <dbReference type="ARBA" id="ARBA00022475"/>
    </source>
</evidence>
<feature type="transmembrane region" description="Helical" evidence="15">
    <location>
        <begin position="41"/>
        <end position="59"/>
    </location>
</feature>
<evidence type="ECO:0000256" key="3">
    <source>
        <dbReference type="ARBA" id="ARBA00022448"/>
    </source>
</evidence>
<dbReference type="InterPro" id="IPR022920">
    <property type="entry name" value="Disulphide_bond_form_DsbB"/>
</dbReference>
<evidence type="ECO:0000256" key="1">
    <source>
        <dbReference type="ARBA" id="ARBA00004429"/>
    </source>
</evidence>
<dbReference type="InterPro" id="IPR050183">
    <property type="entry name" value="DsbB"/>
</dbReference>
<keyword evidence="3 14" id="KW-0813">Transport</keyword>
<dbReference type="GO" id="GO:0015035">
    <property type="term" value="F:protein-disulfide reductase activity"/>
    <property type="evidence" value="ECO:0007669"/>
    <property type="project" value="UniProtKB-UniRule"/>
</dbReference>
<evidence type="ECO:0000313" key="16">
    <source>
        <dbReference type="EMBL" id="PXX50535.1"/>
    </source>
</evidence>
<dbReference type="SUPFAM" id="SSF158442">
    <property type="entry name" value="DsbB-like"/>
    <property type="match status" value="1"/>
</dbReference>
<proteinExistence type="inferred from homology"/>
<dbReference type="InterPro" id="IPR023380">
    <property type="entry name" value="DsbB-like_sf"/>
</dbReference>
<evidence type="ECO:0000256" key="6">
    <source>
        <dbReference type="ARBA" id="ARBA00022692"/>
    </source>
</evidence>
<feature type="topological domain" description="Periplasmic" evidence="14">
    <location>
        <begin position="28"/>
        <end position="45"/>
    </location>
</feature>
<evidence type="ECO:0000256" key="13">
    <source>
        <dbReference type="ARBA" id="ARBA00023284"/>
    </source>
</evidence>
<comment type="similarity">
    <text evidence="2 14">Belongs to the DsbB family.</text>
</comment>
<keyword evidence="6 14" id="KW-0812">Transmembrane</keyword>
<comment type="caution">
    <text evidence="14">Lacks conserved residue(s) required for the propagation of feature annotation.</text>
</comment>
<accession>A0A318JPM9</accession>
<name>A0A318JPM9_9NEIS</name>
<dbReference type="PANTHER" id="PTHR36570">
    <property type="entry name" value="DISULFIDE BOND FORMATION PROTEIN B"/>
    <property type="match status" value="1"/>
</dbReference>
<keyword evidence="11 14" id="KW-1015">Disulfide bond</keyword>
<keyword evidence="8 14" id="KW-1133">Transmembrane helix</keyword>
<evidence type="ECO:0000256" key="15">
    <source>
        <dbReference type="SAM" id="Phobius"/>
    </source>
</evidence>
<feature type="topological domain" description="Cytoplasmic" evidence="14">
    <location>
        <begin position="163"/>
        <end position="164"/>
    </location>
</feature>
<keyword evidence="13 14" id="KW-0676">Redox-active center</keyword>
<dbReference type="Gene3D" id="1.20.1550.10">
    <property type="entry name" value="DsbB-like"/>
    <property type="match status" value="1"/>
</dbReference>
<dbReference type="GO" id="GO:0006457">
    <property type="term" value="P:protein folding"/>
    <property type="evidence" value="ECO:0007669"/>
    <property type="project" value="InterPro"/>
</dbReference>
<keyword evidence="5" id="KW-0997">Cell inner membrane</keyword>
<dbReference type="Pfam" id="PF02600">
    <property type="entry name" value="DsbB"/>
    <property type="match status" value="1"/>
</dbReference>
<dbReference type="GO" id="GO:0009055">
    <property type="term" value="F:electron transfer activity"/>
    <property type="evidence" value="ECO:0007669"/>
    <property type="project" value="UniProtKB-UniRule"/>
</dbReference>
<keyword evidence="7 14" id="KW-0249">Electron transport</keyword>
<evidence type="ECO:0000256" key="5">
    <source>
        <dbReference type="ARBA" id="ARBA00022519"/>
    </source>
</evidence>
<feature type="topological domain" description="Cytoplasmic" evidence="14">
    <location>
        <begin position="1"/>
        <end position="10"/>
    </location>
</feature>
<feature type="topological domain" description="Cytoplasmic" evidence="14">
    <location>
        <begin position="63"/>
        <end position="68"/>
    </location>
</feature>
<evidence type="ECO:0000313" key="17">
    <source>
        <dbReference type="Proteomes" id="UP000248395"/>
    </source>
</evidence>
<dbReference type="AlphaFoldDB" id="A0A318JPM9"/>
<keyword evidence="10 14" id="KW-0472">Membrane</keyword>
<keyword evidence="4 14" id="KW-1003">Cell membrane</keyword>
<reference evidence="16 17" key="1">
    <citation type="submission" date="2018-05" db="EMBL/GenBank/DDBJ databases">
        <title>Genomic Encyclopedia of Type Strains, Phase IV (KMG-IV): sequencing the most valuable type-strain genomes for metagenomic binning, comparative biology and taxonomic classification.</title>
        <authorList>
            <person name="Goeker M."/>
        </authorList>
    </citation>
    <scope>NUCLEOTIDE SEQUENCE [LARGE SCALE GENOMIC DNA]</scope>
    <source>
        <strain evidence="16 17">DSM 25134</strain>
    </source>
</reference>
<evidence type="ECO:0000256" key="12">
    <source>
        <dbReference type="ARBA" id="ARBA00023186"/>
    </source>
</evidence>
<dbReference type="Proteomes" id="UP000248395">
    <property type="component" value="Unassembled WGS sequence"/>
</dbReference>
<evidence type="ECO:0000256" key="9">
    <source>
        <dbReference type="ARBA" id="ARBA00023002"/>
    </source>
</evidence>
<dbReference type="GO" id="GO:0005886">
    <property type="term" value="C:plasma membrane"/>
    <property type="evidence" value="ECO:0007669"/>
    <property type="project" value="UniProtKB-SubCell"/>
</dbReference>
<evidence type="ECO:0000256" key="11">
    <source>
        <dbReference type="ARBA" id="ARBA00023157"/>
    </source>
</evidence>
<comment type="subcellular location">
    <subcellularLocation>
        <location evidence="1">Cell inner membrane</location>
        <topology evidence="1">Multi-pass membrane protein</topology>
    </subcellularLocation>
    <subcellularLocation>
        <location evidence="14">Cell membrane</location>
        <topology evidence="14">Multi-pass membrane protein</topology>
    </subcellularLocation>
</comment>
<dbReference type="InterPro" id="IPR003752">
    <property type="entry name" value="DiS_bond_form_DsbB/BdbC"/>
</dbReference>
<dbReference type="PANTHER" id="PTHR36570:SF3">
    <property type="entry name" value="DISULFIDE BOND FORMATION PROTEIN B"/>
    <property type="match status" value="1"/>
</dbReference>
<feature type="transmembrane region" description="Helical" evidence="15">
    <location>
        <begin position="141"/>
        <end position="161"/>
    </location>
</feature>
<keyword evidence="9 14" id="KW-0560">Oxidoreductase</keyword>
<organism evidence="16 17">
    <name type="scientific">Aquitalea magnusonii</name>
    <dbReference type="NCBI Taxonomy" id="332411"/>
    <lineage>
        <taxon>Bacteria</taxon>
        <taxon>Pseudomonadati</taxon>
        <taxon>Pseudomonadota</taxon>
        <taxon>Betaproteobacteria</taxon>
        <taxon>Neisseriales</taxon>
        <taxon>Chromobacteriaceae</taxon>
        <taxon>Aquitalea</taxon>
    </lineage>
</organism>
<feature type="disulfide bond" description="Redox-active" evidence="14">
    <location>
        <begin position="37"/>
        <end position="40"/>
    </location>
</feature>
<evidence type="ECO:0000256" key="14">
    <source>
        <dbReference type="HAMAP-Rule" id="MF_00286"/>
    </source>
</evidence>
<keyword evidence="17" id="KW-1185">Reference proteome</keyword>
<evidence type="ECO:0000256" key="8">
    <source>
        <dbReference type="ARBA" id="ARBA00022989"/>
    </source>
</evidence>
<protein>
    <recommendedName>
        <fullName evidence="14">Disulfide bond formation protein B</fullName>
    </recommendedName>
    <alternativeName>
        <fullName evidence="14">Disulfide oxidoreductase</fullName>
    </alternativeName>
</protein>
<evidence type="ECO:0000256" key="7">
    <source>
        <dbReference type="ARBA" id="ARBA00022982"/>
    </source>
</evidence>
<comment type="function">
    <text evidence="14">Required for disulfide bond formation in some periplasmic proteins. Acts by oxidizing the DsbA protein.</text>
</comment>
<dbReference type="EMBL" id="QJKC01000002">
    <property type="protein sequence ID" value="PXX50535.1"/>
    <property type="molecule type" value="Genomic_DNA"/>
</dbReference>
<evidence type="ECO:0000256" key="10">
    <source>
        <dbReference type="ARBA" id="ARBA00023136"/>
    </source>
</evidence>
<sequence length="164" mass="17737">MSIRLSRRQGFFLVAAGCAAAMGFALYSQYVLQLEPCPLCIFQRVGVIAVGLIALLAALHNPGRGGYRLWAGLGVLAALAGGAVSVRQLWLQSLPEDQVPACGPGLDYLMETSPLWDVLSKVFKGSGECAKVDWTFLGQAMPFWVAVFFVGVIAMQLWLAMRKD</sequence>
<keyword evidence="12 14" id="KW-0143">Chaperone</keyword>
<evidence type="ECO:0000256" key="2">
    <source>
        <dbReference type="ARBA" id="ARBA00008823"/>
    </source>
</evidence>
<comment type="caution">
    <text evidence="16">The sequence shown here is derived from an EMBL/GenBank/DDBJ whole genome shotgun (WGS) entry which is preliminary data.</text>
</comment>
<feature type="transmembrane region" description="Helical" evidence="15">
    <location>
        <begin position="71"/>
        <end position="90"/>
    </location>
</feature>